<dbReference type="EnsemblMetazoa" id="ACOM042000-RA">
    <property type="protein sequence ID" value="ACOM042000-PA.1"/>
    <property type="gene ID" value="ACOM042000"/>
</dbReference>
<evidence type="ECO:0000313" key="1">
    <source>
        <dbReference type="EnsemblMetazoa" id="ACOM042000-PA.1"/>
    </source>
</evidence>
<dbReference type="AlphaFoldDB" id="A0A8W7Q2Y0"/>
<organism evidence="1">
    <name type="scientific">Anopheles coluzzii</name>
    <name type="common">African malaria mosquito</name>
    <dbReference type="NCBI Taxonomy" id="1518534"/>
    <lineage>
        <taxon>Eukaryota</taxon>
        <taxon>Metazoa</taxon>
        <taxon>Ecdysozoa</taxon>
        <taxon>Arthropoda</taxon>
        <taxon>Hexapoda</taxon>
        <taxon>Insecta</taxon>
        <taxon>Pterygota</taxon>
        <taxon>Neoptera</taxon>
        <taxon>Endopterygota</taxon>
        <taxon>Diptera</taxon>
        <taxon>Nematocera</taxon>
        <taxon>Culicoidea</taxon>
        <taxon>Culicidae</taxon>
        <taxon>Anophelinae</taxon>
        <taxon>Anopheles</taxon>
    </lineage>
</organism>
<proteinExistence type="predicted"/>
<reference evidence="1" key="1">
    <citation type="submission" date="2022-08" db="UniProtKB">
        <authorList>
            <consortium name="EnsemblMetazoa"/>
        </authorList>
    </citation>
    <scope>IDENTIFICATION</scope>
</reference>
<accession>A0A8W7Q2Y0</accession>
<dbReference type="PROSITE" id="PS51257">
    <property type="entry name" value="PROKAR_LIPOPROTEIN"/>
    <property type="match status" value="1"/>
</dbReference>
<dbReference type="Proteomes" id="UP000075882">
    <property type="component" value="Unassembled WGS sequence"/>
</dbReference>
<sequence length="178" mass="19351">MRVFRPTDRIGTGSASGTVTGCAPQDAEVCAKCWRWNGSTAAVIVRPRSVLTVAKRSNHVTLVVQCLLVAGVVISTHRFHLYNRAQRVLIDATVHIGRQHIVVQHVLGRLGWALLILGANDRSVIVSMPNARHTVAHRAQCPGGSGSRGLMMLMVVMLTRPDTARGTADEHVHRCGRL</sequence>
<name>A0A8W7Q2Y0_ANOCL</name>
<protein>
    <submittedName>
        <fullName evidence="1">Adipokinetic hormone 1</fullName>
    </submittedName>
</protein>